<dbReference type="EMBL" id="CAJOBH010040631">
    <property type="protein sequence ID" value="CAF4326837.1"/>
    <property type="molecule type" value="Genomic_DNA"/>
</dbReference>
<keyword evidence="3" id="KW-0472">Membrane</keyword>
<dbReference type="GO" id="GO:0036376">
    <property type="term" value="P:sodium ion export across plasma membrane"/>
    <property type="evidence" value="ECO:0007669"/>
    <property type="project" value="TreeGrafter"/>
</dbReference>
<feature type="transmembrane region" description="Helical" evidence="3">
    <location>
        <begin position="41"/>
        <end position="61"/>
    </location>
</feature>
<protein>
    <submittedName>
        <fullName evidence="5">Uncharacterized protein</fullName>
    </submittedName>
</protein>
<dbReference type="InterPro" id="IPR050510">
    <property type="entry name" value="Cation_transp_ATPase_P-type"/>
</dbReference>
<dbReference type="AlphaFoldDB" id="A0A8S2W902"/>
<dbReference type="EMBL" id="CAJOBI010065201">
    <property type="protein sequence ID" value="CAF4433032.1"/>
    <property type="molecule type" value="Genomic_DNA"/>
</dbReference>
<dbReference type="Gene3D" id="1.20.1110.10">
    <property type="entry name" value="Calcium-transporting ATPase, transmembrane domain"/>
    <property type="match status" value="1"/>
</dbReference>
<dbReference type="Proteomes" id="UP000676336">
    <property type="component" value="Unassembled WGS sequence"/>
</dbReference>
<dbReference type="Proteomes" id="UP000681967">
    <property type="component" value="Unassembled WGS sequence"/>
</dbReference>
<keyword evidence="3" id="KW-0812">Transmembrane</keyword>
<comment type="subcellular location">
    <subcellularLocation>
        <location evidence="1">Cell membrane</location>
        <topology evidence="1">Multi-pass membrane protein</topology>
    </subcellularLocation>
</comment>
<proteinExistence type="predicted"/>
<evidence type="ECO:0000256" key="1">
    <source>
        <dbReference type="ARBA" id="ARBA00004651"/>
    </source>
</evidence>
<reference evidence="5" key="1">
    <citation type="submission" date="2021-02" db="EMBL/GenBank/DDBJ databases">
        <authorList>
            <person name="Nowell W R."/>
        </authorList>
    </citation>
    <scope>NUCLEOTIDE SEQUENCE</scope>
</reference>
<dbReference type="GO" id="GO:0005886">
    <property type="term" value="C:plasma membrane"/>
    <property type="evidence" value="ECO:0007669"/>
    <property type="project" value="UniProtKB-SubCell"/>
</dbReference>
<gene>
    <name evidence="4" type="ORF">BYL167_LOCUS28512</name>
    <name evidence="7" type="ORF">GIL414_LOCUS32521</name>
    <name evidence="5" type="ORF">SMN809_LOCUS31912</name>
    <name evidence="6" type="ORF">SMN809_LOCUS31974</name>
</gene>
<dbReference type="Proteomes" id="UP000681720">
    <property type="component" value="Unassembled WGS sequence"/>
</dbReference>
<keyword evidence="3" id="KW-1133">Transmembrane helix</keyword>
<dbReference type="GO" id="GO:1902600">
    <property type="term" value="P:proton transmembrane transport"/>
    <property type="evidence" value="ECO:0007669"/>
    <property type="project" value="TreeGrafter"/>
</dbReference>
<dbReference type="EMBL" id="CAJOBI010065552">
    <property type="protein sequence ID" value="CAF4434338.1"/>
    <property type="molecule type" value="Genomic_DNA"/>
</dbReference>
<evidence type="ECO:0000313" key="8">
    <source>
        <dbReference type="Proteomes" id="UP000676336"/>
    </source>
</evidence>
<evidence type="ECO:0000256" key="3">
    <source>
        <dbReference type="SAM" id="Phobius"/>
    </source>
</evidence>
<dbReference type="PANTHER" id="PTHR43294:SF13">
    <property type="entry name" value="SODIUM_POTASSIUM-TRANSPORTING ATPASE SUBUNIT ALPHA"/>
    <property type="match status" value="1"/>
</dbReference>
<organism evidence="5 8">
    <name type="scientific">Rotaria magnacalcarata</name>
    <dbReference type="NCBI Taxonomy" id="392030"/>
    <lineage>
        <taxon>Eukaryota</taxon>
        <taxon>Metazoa</taxon>
        <taxon>Spiralia</taxon>
        <taxon>Gnathifera</taxon>
        <taxon>Rotifera</taxon>
        <taxon>Eurotatoria</taxon>
        <taxon>Bdelloidea</taxon>
        <taxon>Philodinida</taxon>
        <taxon>Philodinidae</taxon>
        <taxon>Rotaria</taxon>
    </lineage>
</organism>
<accession>A0A8S2W902</accession>
<feature type="non-terminal residue" evidence="5">
    <location>
        <position position="1"/>
    </location>
</feature>
<dbReference type="GO" id="GO:0006883">
    <property type="term" value="P:intracellular sodium ion homeostasis"/>
    <property type="evidence" value="ECO:0007669"/>
    <property type="project" value="TreeGrafter"/>
</dbReference>
<evidence type="ECO:0000313" key="7">
    <source>
        <dbReference type="EMBL" id="CAF4453236.1"/>
    </source>
</evidence>
<feature type="non-terminal residue" evidence="5">
    <location>
        <position position="69"/>
    </location>
</feature>
<evidence type="ECO:0000256" key="2">
    <source>
        <dbReference type="ARBA" id="ARBA00022475"/>
    </source>
</evidence>
<dbReference type="PANTHER" id="PTHR43294">
    <property type="entry name" value="SODIUM/POTASSIUM-TRANSPORTING ATPASE SUBUNIT ALPHA"/>
    <property type="match status" value="1"/>
</dbReference>
<dbReference type="GO" id="GO:0030007">
    <property type="term" value="P:intracellular potassium ion homeostasis"/>
    <property type="evidence" value="ECO:0007669"/>
    <property type="project" value="TreeGrafter"/>
</dbReference>
<sequence length="69" mass="8038">NGFWPSRLVGLREAWESKSVNDLRDSYGQEWTYEQRHNLDLAAQTAYFIGVVILQFANLYGNKTTRRSV</sequence>
<dbReference type="EMBL" id="CAJOBJ010069304">
    <property type="protein sequence ID" value="CAF4453236.1"/>
    <property type="molecule type" value="Genomic_DNA"/>
</dbReference>
<keyword evidence="2" id="KW-1003">Cell membrane</keyword>
<dbReference type="GO" id="GO:0005391">
    <property type="term" value="F:P-type sodium:potassium-exchanging transporter activity"/>
    <property type="evidence" value="ECO:0007669"/>
    <property type="project" value="TreeGrafter"/>
</dbReference>
<evidence type="ECO:0000313" key="6">
    <source>
        <dbReference type="EMBL" id="CAF4434338.1"/>
    </source>
</evidence>
<comment type="caution">
    <text evidence="5">The sequence shown here is derived from an EMBL/GenBank/DDBJ whole genome shotgun (WGS) entry which is preliminary data.</text>
</comment>
<evidence type="ECO:0000313" key="5">
    <source>
        <dbReference type="EMBL" id="CAF4433032.1"/>
    </source>
</evidence>
<name>A0A8S2W902_9BILA</name>
<evidence type="ECO:0000313" key="4">
    <source>
        <dbReference type="EMBL" id="CAF4326837.1"/>
    </source>
</evidence>
<dbReference type="GO" id="GO:1990573">
    <property type="term" value="P:potassium ion import across plasma membrane"/>
    <property type="evidence" value="ECO:0007669"/>
    <property type="project" value="TreeGrafter"/>
</dbReference>